<dbReference type="EMBL" id="RXOF01000003">
    <property type="protein sequence ID" value="RTQ51750.1"/>
    <property type="molecule type" value="Genomic_DNA"/>
</dbReference>
<sequence length="236" mass="26469">MPAPTFADGLLALLTGFPAAPPLPDGVEALNPYQAEPARDLLTRFARHYYADAQPRVALLGINPGRFGAGSTGVAFTDPAALALHCGIENELPRRAELSSQFVYQLIYALGGPAEFYQHFYLGSLYPLVLVRQGRNYNYYDSAAVTRTLWPDMQKSLRQQAALPSLRRDVAVSLGRRNGEFFTRLNQELGLFEQVIVLDHPRFIMQYKRRFVPDFVTEYARVLGELLSPSTFERPT</sequence>
<keyword evidence="3" id="KW-1185">Reference proteome</keyword>
<dbReference type="AlphaFoldDB" id="A0A3S0HB54"/>
<dbReference type="CDD" id="cd19375">
    <property type="entry name" value="UDG-F3-like_SMUG2"/>
    <property type="match status" value="1"/>
</dbReference>
<protein>
    <submittedName>
        <fullName evidence="2">DUF4918 family protein</fullName>
    </submittedName>
</protein>
<dbReference type="Gene3D" id="3.40.470.10">
    <property type="entry name" value="Uracil-DNA glycosylase-like domain"/>
    <property type="match status" value="1"/>
</dbReference>
<evidence type="ECO:0000259" key="1">
    <source>
        <dbReference type="Pfam" id="PF03167"/>
    </source>
</evidence>
<feature type="domain" description="Uracil-DNA glycosylase-like" evidence="1">
    <location>
        <begin position="50"/>
        <end position="222"/>
    </location>
</feature>
<dbReference type="InterPro" id="IPR032579">
    <property type="entry name" value="Phe_SMUG2-like"/>
</dbReference>
<organism evidence="2 3">
    <name type="scientific">Hymenobacter gummosus</name>
    <dbReference type="NCBI Taxonomy" id="1776032"/>
    <lineage>
        <taxon>Bacteria</taxon>
        <taxon>Pseudomonadati</taxon>
        <taxon>Bacteroidota</taxon>
        <taxon>Cytophagia</taxon>
        <taxon>Cytophagales</taxon>
        <taxon>Hymenobacteraceae</taxon>
        <taxon>Hymenobacter</taxon>
    </lineage>
</organism>
<evidence type="ECO:0000313" key="2">
    <source>
        <dbReference type="EMBL" id="RTQ51750.1"/>
    </source>
</evidence>
<dbReference type="InterPro" id="IPR005122">
    <property type="entry name" value="Uracil-DNA_glycosylase-like"/>
</dbReference>
<proteinExistence type="predicted"/>
<comment type="caution">
    <text evidence="2">The sequence shown here is derived from an EMBL/GenBank/DDBJ whole genome shotgun (WGS) entry which is preliminary data.</text>
</comment>
<gene>
    <name evidence="2" type="ORF">EJV47_06485</name>
</gene>
<reference evidence="2 3" key="1">
    <citation type="submission" date="2018-12" db="EMBL/GenBank/DDBJ databases">
        <title>Hymenobacter gummosus sp. nov., isolated from a spring.</title>
        <authorList>
            <person name="Nie L."/>
        </authorList>
    </citation>
    <scope>NUCLEOTIDE SEQUENCE [LARGE SCALE GENOMIC DNA]</scope>
    <source>
        <strain evidence="2 3">KCTC 52166</strain>
    </source>
</reference>
<name>A0A3S0HB54_9BACT</name>
<accession>A0A3S0HB54</accession>
<evidence type="ECO:0000313" key="3">
    <source>
        <dbReference type="Proteomes" id="UP000282184"/>
    </source>
</evidence>
<dbReference type="Pfam" id="PF03167">
    <property type="entry name" value="UDG"/>
    <property type="match status" value="1"/>
</dbReference>
<dbReference type="InterPro" id="IPR036895">
    <property type="entry name" value="Uracil-DNA_glycosylase-like_sf"/>
</dbReference>
<dbReference type="Proteomes" id="UP000282184">
    <property type="component" value="Unassembled WGS sequence"/>
</dbReference>
<dbReference type="OrthoDB" id="7107805at2"/>
<dbReference type="SUPFAM" id="SSF52141">
    <property type="entry name" value="Uracil-DNA glycosylase-like"/>
    <property type="match status" value="1"/>
</dbReference>